<dbReference type="RefSeq" id="YP_010755673.1">
    <property type="nucleotide sequence ID" value="NC_073473.1"/>
</dbReference>
<feature type="transmembrane region" description="Helical" evidence="1">
    <location>
        <begin position="7"/>
        <end position="26"/>
    </location>
</feature>
<evidence type="ECO:0000313" key="3">
    <source>
        <dbReference type="Proteomes" id="UP000595090"/>
    </source>
</evidence>
<sequence>MSPAADFVFRLLGAVLIMALAASVCFDRRRANRSRSTEVGHNPRRCRDCAPLLHPCNRTARKALSVFPRQTRGGGQ</sequence>
<evidence type="ECO:0000313" key="2">
    <source>
        <dbReference type="EMBL" id="QPL14086.1"/>
    </source>
</evidence>
<reference evidence="2 3" key="1">
    <citation type="submission" date="2020-11" db="EMBL/GenBank/DDBJ databases">
        <authorList>
            <person name="Asamoah-Frimpong E.A."/>
            <person name="Attaran A."/>
            <person name="Berhane B."/>
            <person name="Boone B.K."/>
            <person name="Cesta G."/>
            <person name="Chorbajian C."/>
            <person name="Cowan J.T."/>
            <person name="Datu D.V."/>
            <person name="Der L."/>
            <person name="Egbunine A.O."/>
            <person name="Giampietro H."/>
            <person name="Gunnison R.P."/>
            <person name="Joseph M.A."/>
            <person name="Kiewe T."/>
            <person name="Oboh E.C."/>
            <person name="O'Neill K."/>
            <person name="Oxlaj J.A."/>
            <person name="Patel A.K."/>
            <person name="Saqaf K."/>
            <person name="Vuong K."/>
            <person name="Walker C."/>
            <person name="Wikina T."/>
            <person name="Yan T."/>
            <person name="Avazpour P."/>
            <person name="Kim F.M."/>
            <person name="Mason K.J."/>
            <person name="Nguyen D.A."/>
            <person name="Pettit S.M."/>
            <person name="Zhou O.J."/>
            <person name="Brissett D.L."/>
            <person name="Gualtieri C."/>
            <person name="Hufford T.M."/>
            <person name="Ko J.M."/>
            <person name="Novak J.K."/>
            <person name="Smith Z.M."/>
            <person name="Erill I."/>
            <person name="Caruso S.M."/>
            <person name="Garlena R.A."/>
            <person name="Russell D.A."/>
            <person name="Pope W.H."/>
            <person name="Jacobs-Sera D."/>
            <person name="Hatfull G.F."/>
        </authorList>
    </citation>
    <scope>NUCLEOTIDE SEQUENCE [LARGE SCALE GENOMIC DNA]</scope>
</reference>
<keyword evidence="3" id="KW-1185">Reference proteome</keyword>
<dbReference type="Proteomes" id="UP000595090">
    <property type="component" value="Segment"/>
</dbReference>
<proteinExistence type="predicted"/>
<protein>
    <submittedName>
        <fullName evidence="2">Membrane protein</fullName>
    </submittedName>
</protein>
<accession>A0A7T0M111</accession>
<keyword evidence="1" id="KW-0472">Membrane</keyword>
<dbReference type="EMBL" id="MW291017">
    <property type="protein sequence ID" value="QPL14086.1"/>
    <property type="molecule type" value="Genomic_DNA"/>
</dbReference>
<dbReference type="KEGG" id="vg:80020343"/>
<gene>
    <name evidence="2" type="primary">57</name>
    <name evidence="2" type="ORF">SEA_TURKISHDELIGHT_57</name>
</gene>
<keyword evidence="1" id="KW-1133">Transmembrane helix</keyword>
<keyword evidence="1" id="KW-0812">Transmembrane</keyword>
<evidence type="ECO:0000256" key="1">
    <source>
        <dbReference type="SAM" id="Phobius"/>
    </source>
</evidence>
<name>A0A7T0M111_9CAUD</name>
<organism evidence="2 3">
    <name type="scientific">Streptomyces phage TurkishDelight</name>
    <dbReference type="NCBI Taxonomy" id="2793708"/>
    <lineage>
        <taxon>Viruses</taxon>
        <taxon>Duplodnaviria</taxon>
        <taxon>Heunggongvirae</taxon>
        <taxon>Uroviricota</taxon>
        <taxon>Caudoviricetes</taxon>
        <taxon>Dolmabahcevirus</taxon>
        <taxon>Dolmabahcevirus turkishdelight</taxon>
    </lineage>
</organism>
<dbReference type="GeneID" id="80020343"/>